<evidence type="ECO:0000313" key="1">
    <source>
        <dbReference type="EMBL" id="AZS31648.1"/>
    </source>
</evidence>
<dbReference type="KEGG" id="buy:D8S85_20230"/>
<dbReference type="OrthoDB" id="9808492at2"/>
<sequence>MTDNNHKFGDLIMTQGTSNYFQSDSDFKSRFSLLKDKIREFFNLKNINFLFGSGTSSGAIPTMDGLFKELKFDEEKEIAEKTEFERIVNKVGKNLEATLEVMYSARTYYGGIQTDDDHVGEFKELYNRLIHRIEEYIFNSINVDMDKETSKNVLEYYKTFYQKIALRNKDLSRIRIFTTNNDLFNETALDSLNIHYINGFGGGLRKYFNPALFNYTWSKRMDTSIDKYEPVENMVYLYKIHGSINWHETDHKMNNYFNIEELSPQQLSPKKSALVYPTPTKQDKSLGVPYVDLFREFQNKLLEPHSVLFIIGYGFNDRHVNDIIYRALATNSTINVVIFGKKPTDPEKAKKPIFFINDNRIFTISGKVWNEKQDESGIITKTEERTINYFDYIVDELLPNLDSFRKEENMLEAFVKQLNETKSE</sequence>
<dbReference type="Proteomes" id="UP000270673">
    <property type="component" value="Chromosome"/>
</dbReference>
<keyword evidence="2" id="KW-1185">Reference proteome</keyword>
<accession>A0A3S9VYP6</accession>
<dbReference type="EMBL" id="CP032819">
    <property type="protein sequence ID" value="AZS31648.1"/>
    <property type="molecule type" value="Genomic_DNA"/>
</dbReference>
<name>A0A3S9VYP6_9BACT</name>
<evidence type="ECO:0000313" key="2">
    <source>
        <dbReference type="Proteomes" id="UP000270673"/>
    </source>
</evidence>
<dbReference type="RefSeq" id="WP_127075607.1">
    <property type="nucleotide sequence ID" value="NZ_CP032819.1"/>
</dbReference>
<organism evidence="1 2">
    <name type="scientific">Butyricimonas faecalis</name>
    <dbReference type="NCBI Taxonomy" id="2093856"/>
    <lineage>
        <taxon>Bacteria</taxon>
        <taxon>Pseudomonadati</taxon>
        <taxon>Bacteroidota</taxon>
        <taxon>Bacteroidia</taxon>
        <taxon>Bacteroidales</taxon>
        <taxon>Odoribacteraceae</taxon>
        <taxon>Butyricimonas</taxon>
    </lineage>
</organism>
<dbReference type="Pfam" id="PF13289">
    <property type="entry name" value="SIR2_2"/>
    <property type="match status" value="1"/>
</dbReference>
<gene>
    <name evidence="1" type="ORF">D8S85_20230</name>
</gene>
<dbReference type="AlphaFoldDB" id="A0A3S9VYP6"/>
<reference evidence="1 2" key="1">
    <citation type="submission" date="2018-10" db="EMBL/GenBank/DDBJ databases">
        <title>Butyricimonas faecalis sp. nov., isolated from human faeces and emended description of the genus Butyricimonas.</title>
        <authorList>
            <person name="Le Roy T."/>
            <person name="Van der Smissen P."/>
            <person name="Paquot A."/>
            <person name="Delzenne N."/>
            <person name="Muccioli G."/>
            <person name="Collet J.-F."/>
            <person name="Cani P.D."/>
        </authorList>
    </citation>
    <scope>NUCLEOTIDE SEQUENCE [LARGE SCALE GENOMIC DNA]</scope>
    <source>
        <strain evidence="1 2">H184</strain>
    </source>
</reference>
<proteinExistence type="predicted"/>
<protein>
    <submittedName>
        <fullName evidence="1">Uncharacterized protein</fullName>
    </submittedName>
</protein>